<sequence>MTDSRPGDIFQPGDLVNNTYRIEAILGRGGTSDVYKARSEISGRLVALKMLKSEFSGNEDYLTLLTREEEIREIRHDAVVRYSENHRTEDGHVYLLMDYVEGPGLDRKLKQGPMAAEDLLTVCRRVAGGLQAAHARGIVHRDLSPDNIILRGGDPAQAVIIDFGIAKDTNPGAQTIVGNEFAGKYAYAAPEQLSGQTDARSDVYSLGALLLANFRGAAPKLGNSPMEVLQRKGDRLDTTGVPEPLKTLIDRMTEPDPARRMQSAADVLAFLDAPEEGGAAEAADDEADEATVIAPALRKPAAPKPEGVPEPSAAPVPEPEPRKSRGGLIAAALALILVGGGAVGYVAGVFDGLLGPAYPLADPYTLVAQKADGAVQMVGNAPSPAVRDELASLAGDGADLTLASGAIAESWGADVLATLQPLSELEDWRLSVSGNRGRLSGTTTDRAVQERLAAQFAGKLPGALEGPVEIAYRELFLAADALRPILEAQADCGTLELSDPPATGYGPEAAVTVTGRVAGTATRVALFDALRARAGERKLVLDVEVLNPTLCLIESHLPRAPESGIDVAYHVGETGAPNPSGRFFVGENPVIDVTLPADVADGFLTVSILDVSGSVFHLLPNINRQDNAVEALRDGATGPVAVRVAFSLAEAAEGGGLAFRVDDSTLGKSKVVVIHSSAPLFDGMRPTSESALGYAEALQAHAQGNDSAILSLDSRLLVTAAKP</sequence>
<dbReference type="InterPro" id="IPR008266">
    <property type="entry name" value="Tyr_kinase_AS"/>
</dbReference>
<keyword evidence="1" id="KW-0808">Transferase</keyword>
<accession>A0A4R5V4K9</accession>
<dbReference type="CDD" id="cd14014">
    <property type="entry name" value="STKc_PknB_like"/>
    <property type="match status" value="1"/>
</dbReference>
<dbReference type="Pfam" id="PF00069">
    <property type="entry name" value="Pkinase"/>
    <property type="match status" value="1"/>
</dbReference>
<keyword evidence="7" id="KW-0812">Transmembrane</keyword>
<keyword evidence="3 9" id="KW-0418">Kinase</keyword>
<feature type="transmembrane region" description="Helical" evidence="7">
    <location>
        <begin position="328"/>
        <end position="350"/>
    </location>
</feature>
<keyword evidence="7" id="KW-0472">Membrane</keyword>
<evidence type="ECO:0000256" key="2">
    <source>
        <dbReference type="ARBA" id="ARBA00022741"/>
    </source>
</evidence>
<dbReference type="InterPro" id="IPR011009">
    <property type="entry name" value="Kinase-like_dom_sf"/>
</dbReference>
<dbReference type="InterPro" id="IPR017441">
    <property type="entry name" value="Protein_kinase_ATP_BS"/>
</dbReference>
<keyword evidence="10" id="KW-1185">Reference proteome</keyword>
<evidence type="ECO:0000256" key="5">
    <source>
        <dbReference type="PROSITE-ProRule" id="PRU10141"/>
    </source>
</evidence>
<dbReference type="PROSITE" id="PS00109">
    <property type="entry name" value="PROTEIN_KINASE_TYR"/>
    <property type="match status" value="1"/>
</dbReference>
<dbReference type="OrthoDB" id="9801841at2"/>
<organism evidence="9 10">
    <name type="scientific">Antarcticimicrobium luteum</name>
    <dbReference type="NCBI Taxonomy" id="2547397"/>
    <lineage>
        <taxon>Bacteria</taxon>
        <taxon>Pseudomonadati</taxon>
        <taxon>Pseudomonadota</taxon>
        <taxon>Alphaproteobacteria</taxon>
        <taxon>Rhodobacterales</taxon>
        <taxon>Paracoccaceae</taxon>
        <taxon>Antarcticimicrobium</taxon>
    </lineage>
</organism>
<evidence type="ECO:0000256" key="3">
    <source>
        <dbReference type="ARBA" id="ARBA00022777"/>
    </source>
</evidence>
<feature type="binding site" evidence="5">
    <location>
        <position position="49"/>
    </location>
    <ligand>
        <name>ATP</name>
        <dbReference type="ChEBI" id="CHEBI:30616"/>
    </ligand>
</feature>
<dbReference type="PANTHER" id="PTHR43289:SF6">
    <property type="entry name" value="SERINE_THREONINE-PROTEIN KINASE NEKL-3"/>
    <property type="match status" value="1"/>
</dbReference>
<evidence type="ECO:0000313" key="10">
    <source>
        <dbReference type="Proteomes" id="UP000295301"/>
    </source>
</evidence>
<dbReference type="InterPro" id="IPR000719">
    <property type="entry name" value="Prot_kinase_dom"/>
</dbReference>
<evidence type="ECO:0000256" key="6">
    <source>
        <dbReference type="SAM" id="MobiDB-lite"/>
    </source>
</evidence>
<keyword evidence="7" id="KW-1133">Transmembrane helix</keyword>
<evidence type="ECO:0000259" key="8">
    <source>
        <dbReference type="PROSITE" id="PS50011"/>
    </source>
</evidence>
<feature type="region of interest" description="Disordered" evidence="6">
    <location>
        <begin position="298"/>
        <end position="324"/>
    </location>
</feature>
<feature type="compositionally biased region" description="Pro residues" evidence="6">
    <location>
        <begin position="302"/>
        <end position="318"/>
    </location>
</feature>
<dbReference type="Proteomes" id="UP000295301">
    <property type="component" value="Unassembled WGS sequence"/>
</dbReference>
<dbReference type="PANTHER" id="PTHR43289">
    <property type="entry name" value="MITOGEN-ACTIVATED PROTEIN KINASE KINASE KINASE 20-RELATED"/>
    <property type="match status" value="1"/>
</dbReference>
<protein>
    <submittedName>
        <fullName evidence="9">Serine/threonine protein kinase</fullName>
    </submittedName>
</protein>
<dbReference type="RefSeq" id="WP_133360041.1">
    <property type="nucleotide sequence ID" value="NZ_SMUV01000066.1"/>
</dbReference>
<dbReference type="Gene3D" id="3.30.200.20">
    <property type="entry name" value="Phosphorylase Kinase, domain 1"/>
    <property type="match status" value="1"/>
</dbReference>
<name>A0A4R5V4K9_9RHOB</name>
<dbReference type="PROSITE" id="PS50011">
    <property type="entry name" value="PROTEIN_KINASE_DOM"/>
    <property type="match status" value="1"/>
</dbReference>
<dbReference type="GO" id="GO:0004674">
    <property type="term" value="F:protein serine/threonine kinase activity"/>
    <property type="evidence" value="ECO:0007669"/>
    <property type="project" value="UniProtKB-KW"/>
</dbReference>
<evidence type="ECO:0000256" key="1">
    <source>
        <dbReference type="ARBA" id="ARBA00022679"/>
    </source>
</evidence>
<evidence type="ECO:0000256" key="7">
    <source>
        <dbReference type="SAM" id="Phobius"/>
    </source>
</evidence>
<dbReference type="AlphaFoldDB" id="A0A4R5V4K9"/>
<dbReference type="Gene3D" id="3.40.1520.20">
    <property type="match status" value="1"/>
</dbReference>
<dbReference type="PROSITE" id="PS00107">
    <property type="entry name" value="PROTEIN_KINASE_ATP"/>
    <property type="match status" value="1"/>
</dbReference>
<keyword evidence="4 5" id="KW-0067">ATP-binding</keyword>
<feature type="domain" description="Protein kinase" evidence="8">
    <location>
        <begin position="20"/>
        <end position="271"/>
    </location>
</feature>
<dbReference type="GO" id="GO:0005524">
    <property type="term" value="F:ATP binding"/>
    <property type="evidence" value="ECO:0007669"/>
    <property type="project" value="UniProtKB-UniRule"/>
</dbReference>
<reference evidence="9 10" key="1">
    <citation type="submission" date="2019-03" db="EMBL/GenBank/DDBJ databases">
        <title>Ruegeria lutea sp. nov., a novel strain, isolated from marine sediment, the Masan Bay, South Korea.</title>
        <authorList>
            <person name="Kim J."/>
            <person name="Kim D.-Y."/>
            <person name="Lee S.-S."/>
        </authorList>
    </citation>
    <scope>NUCLEOTIDE SEQUENCE [LARGE SCALE GENOMIC DNA]</scope>
    <source>
        <strain evidence="9 10">318-1</strain>
    </source>
</reference>
<keyword evidence="9" id="KW-0723">Serine/threonine-protein kinase</keyword>
<comment type="caution">
    <text evidence="9">The sequence shown here is derived from an EMBL/GenBank/DDBJ whole genome shotgun (WGS) entry which is preliminary data.</text>
</comment>
<dbReference type="SUPFAM" id="SSF56112">
    <property type="entry name" value="Protein kinase-like (PK-like)"/>
    <property type="match status" value="1"/>
</dbReference>
<gene>
    <name evidence="9" type="ORF">E1832_12235</name>
</gene>
<evidence type="ECO:0000313" key="9">
    <source>
        <dbReference type="EMBL" id="TDK46858.1"/>
    </source>
</evidence>
<proteinExistence type="predicted"/>
<keyword evidence="2 5" id="KW-0547">Nucleotide-binding</keyword>
<evidence type="ECO:0000256" key="4">
    <source>
        <dbReference type="ARBA" id="ARBA00022840"/>
    </source>
</evidence>
<dbReference type="Gene3D" id="1.10.510.10">
    <property type="entry name" value="Transferase(Phosphotransferase) domain 1"/>
    <property type="match status" value="1"/>
</dbReference>
<dbReference type="EMBL" id="SMUV01000066">
    <property type="protein sequence ID" value="TDK46858.1"/>
    <property type="molecule type" value="Genomic_DNA"/>
</dbReference>